<protein>
    <submittedName>
        <fullName evidence="1">Uncharacterized protein</fullName>
    </submittedName>
</protein>
<dbReference type="EMBL" id="CM037153">
    <property type="protein sequence ID" value="KAH7856898.1"/>
    <property type="molecule type" value="Genomic_DNA"/>
</dbReference>
<proteinExistence type="predicted"/>
<sequence length="217" mass="24973">MERGEKGYRKGLWTEEEDRILMDYIRLHGKGRWNRIAKVTGLKRCGKSCRLRWINYLSPSIKHGDFSEEEDDLIIRLHNLLGNRWSLIAGRVPGRTDNQVKNHWNTNLSKKLGVKKQRTKLKAPSQTLPTKEAENVSVPVDTFFEPPSTSSASANDQTYINDGSQDKVGYFGVEELTVNEERENPFWFTNDESNLCAPTLSDLLDQYSLDNFVWHGL</sequence>
<gene>
    <name evidence="1" type="ORF">Vadar_006685</name>
</gene>
<accession>A0ACB7YUG0</accession>
<comment type="caution">
    <text evidence="1">The sequence shown here is derived from an EMBL/GenBank/DDBJ whole genome shotgun (WGS) entry which is preliminary data.</text>
</comment>
<reference evidence="1 2" key="1">
    <citation type="journal article" date="2021" name="Hortic Res">
        <title>High-quality reference genome and annotation aids understanding of berry development for evergreen blueberry (Vaccinium darrowii).</title>
        <authorList>
            <person name="Yu J."/>
            <person name="Hulse-Kemp A.M."/>
            <person name="Babiker E."/>
            <person name="Staton M."/>
        </authorList>
    </citation>
    <scope>NUCLEOTIDE SEQUENCE [LARGE SCALE GENOMIC DNA]</scope>
    <source>
        <strain evidence="2">cv. NJ 8807/NJ 8810</strain>
        <tissue evidence="1">Young leaf</tissue>
    </source>
</reference>
<evidence type="ECO:0000313" key="1">
    <source>
        <dbReference type="EMBL" id="KAH7856898.1"/>
    </source>
</evidence>
<dbReference type="Proteomes" id="UP000828048">
    <property type="component" value="Chromosome 3"/>
</dbReference>
<name>A0ACB7YUG0_9ERIC</name>
<keyword evidence="2" id="KW-1185">Reference proteome</keyword>
<evidence type="ECO:0000313" key="2">
    <source>
        <dbReference type="Proteomes" id="UP000828048"/>
    </source>
</evidence>
<organism evidence="1 2">
    <name type="scientific">Vaccinium darrowii</name>
    <dbReference type="NCBI Taxonomy" id="229202"/>
    <lineage>
        <taxon>Eukaryota</taxon>
        <taxon>Viridiplantae</taxon>
        <taxon>Streptophyta</taxon>
        <taxon>Embryophyta</taxon>
        <taxon>Tracheophyta</taxon>
        <taxon>Spermatophyta</taxon>
        <taxon>Magnoliopsida</taxon>
        <taxon>eudicotyledons</taxon>
        <taxon>Gunneridae</taxon>
        <taxon>Pentapetalae</taxon>
        <taxon>asterids</taxon>
        <taxon>Ericales</taxon>
        <taxon>Ericaceae</taxon>
        <taxon>Vaccinioideae</taxon>
        <taxon>Vaccinieae</taxon>
        <taxon>Vaccinium</taxon>
    </lineage>
</organism>